<sequence length="340" mass="39286">MSKFMRLDCFIAEKYSQITRQKAVELIKQKQVCVNGKVILKPAFNVNDTDSIEIKQDFFIESEIFCSRAALKLQRFLNNMEVLPYQYVFYNAAFLTTQNTFLSYLMQCVDTNEWQNAHDLIAAQNKLDVESKKKVRAPLTYVITSLKHVLPLMIKDSVILDVGASAGGFTQVLLTYQPSLIIAQDIGRLQLDSVLHARDEVVSIEEVDIRTFAQNFDTYKDKILAYVREFKKDFLCDDILQHNRFDFLVCDVSFISLEHILESLLHLSKSMLLLYKPQYEVGIHAKRNKKGVIKDNKNILQRLESFLALLKAKNALYIFVEKSLLAGKEGNEEFFIFCQF</sequence>
<dbReference type="PANTHER" id="PTHR32319">
    <property type="entry name" value="BACTERIAL HEMOLYSIN-LIKE PROTEIN"/>
    <property type="match status" value="1"/>
</dbReference>
<dbReference type="Pfam" id="PF01728">
    <property type="entry name" value="FtsJ"/>
    <property type="match status" value="1"/>
</dbReference>
<dbReference type="SUPFAM" id="SSF53335">
    <property type="entry name" value="S-adenosyl-L-methionine-dependent methyltransferases"/>
    <property type="match status" value="1"/>
</dbReference>
<comment type="similarity">
    <text evidence="2">Belongs to the TlyA family.</text>
</comment>
<comment type="caution">
    <text evidence="5">The sequence shown here is derived from an EMBL/GenBank/DDBJ whole genome shotgun (WGS) entry which is preliminary data.</text>
</comment>
<organism evidence="5 6">
    <name type="scientific">Helicobacter trogontum</name>
    <dbReference type="NCBI Taxonomy" id="50960"/>
    <lineage>
        <taxon>Bacteria</taxon>
        <taxon>Pseudomonadati</taxon>
        <taxon>Campylobacterota</taxon>
        <taxon>Epsilonproteobacteria</taxon>
        <taxon>Campylobacterales</taxon>
        <taxon>Helicobacteraceae</taxon>
        <taxon>Helicobacter</taxon>
    </lineage>
</organism>
<reference evidence="5 6" key="1">
    <citation type="submission" date="2024-06" db="EMBL/GenBank/DDBJ databases">
        <title>Draft genome sequence of Helicobacter trogontum NHP16-4001.</title>
        <authorList>
            <person name="Rimbara E."/>
            <person name="Suzuki M."/>
        </authorList>
    </citation>
    <scope>NUCLEOTIDE SEQUENCE [LARGE SCALE GENOMIC DNA]</scope>
    <source>
        <strain evidence="5 6">NHP16-4001</strain>
    </source>
</reference>
<evidence type="ECO:0000313" key="6">
    <source>
        <dbReference type="Proteomes" id="UP001562457"/>
    </source>
</evidence>
<dbReference type="InterPro" id="IPR036986">
    <property type="entry name" value="S4_RNA-bd_sf"/>
</dbReference>
<dbReference type="SMART" id="SM00363">
    <property type="entry name" value="S4"/>
    <property type="match status" value="1"/>
</dbReference>
<name>A0ABQ0D2G3_9HELI</name>
<keyword evidence="6" id="KW-1185">Reference proteome</keyword>
<evidence type="ECO:0000259" key="4">
    <source>
        <dbReference type="SMART" id="SM00363"/>
    </source>
</evidence>
<gene>
    <name evidence="5" type="ORF">NHP164001_05550</name>
</gene>
<dbReference type="InterPro" id="IPR002877">
    <property type="entry name" value="RNA_MeTrfase_FtsJ_dom"/>
</dbReference>
<proteinExistence type="inferred from homology"/>
<dbReference type="InterPro" id="IPR029063">
    <property type="entry name" value="SAM-dependent_MTases_sf"/>
</dbReference>
<evidence type="ECO:0000256" key="3">
    <source>
        <dbReference type="PROSITE-ProRule" id="PRU00182"/>
    </source>
</evidence>
<dbReference type="InterPro" id="IPR047048">
    <property type="entry name" value="TlyA"/>
</dbReference>
<dbReference type="Gene3D" id="3.40.50.150">
    <property type="entry name" value="Vaccinia Virus protein VP39"/>
    <property type="match status" value="1"/>
</dbReference>
<dbReference type="Pfam" id="PF01479">
    <property type="entry name" value="S4"/>
    <property type="match status" value="1"/>
</dbReference>
<dbReference type="Proteomes" id="UP001562457">
    <property type="component" value="Unassembled WGS sequence"/>
</dbReference>
<protein>
    <recommendedName>
        <fullName evidence="4">RNA-binding S4 domain-containing protein</fullName>
    </recommendedName>
</protein>
<evidence type="ECO:0000256" key="1">
    <source>
        <dbReference type="ARBA" id="ARBA00022884"/>
    </source>
</evidence>
<evidence type="ECO:0000256" key="2">
    <source>
        <dbReference type="ARBA" id="ARBA00029460"/>
    </source>
</evidence>
<dbReference type="PROSITE" id="PS50889">
    <property type="entry name" value="S4"/>
    <property type="match status" value="1"/>
</dbReference>
<dbReference type="InterPro" id="IPR002942">
    <property type="entry name" value="S4_RNA-bd"/>
</dbReference>
<accession>A0ABQ0D2G3</accession>
<feature type="domain" description="RNA-binding S4" evidence="4">
    <location>
        <begin position="5"/>
        <end position="65"/>
    </location>
</feature>
<keyword evidence="1 3" id="KW-0694">RNA-binding</keyword>
<evidence type="ECO:0000313" key="5">
    <source>
        <dbReference type="EMBL" id="GAB0172542.1"/>
    </source>
</evidence>
<dbReference type="Gene3D" id="3.10.290.10">
    <property type="entry name" value="RNA-binding S4 domain"/>
    <property type="match status" value="1"/>
</dbReference>
<dbReference type="EMBL" id="BAAFHN010000008">
    <property type="protein sequence ID" value="GAB0172542.1"/>
    <property type="molecule type" value="Genomic_DNA"/>
</dbReference>
<dbReference type="SUPFAM" id="SSF55174">
    <property type="entry name" value="Alpha-L RNA-binding motif"/>
    <property type="match status" value="1"/>
</dbReference>
<dbReference type="CDD" id="cd00165">
    <property type="entry name" value="S4"/>
    <property type="match status" value="1"/>
</dbReference>
<dbReference type="PANTHER" id="PTHR32319:SF0">
    <property type="entry name" value="BACTERIAL HEMOLYSIN-LIKE PROTEIN"/>
    <property type="match status" value="1"/>
</dbReference>